<organism evidence="3 4">
    <name type="scientific">Populus trichocarpa</name>
    <name type="common">Western balsam poplar</name>
    <name type="synonym">Populus balsamifera subsp. trichocarpa</name>
    <dbReference type="NCBI Taxonomy" id="3694"/>
    <lineage>
        <taxon>Eukaryota</taxon>
        <taxon>Viridiplantae</taxon>
        <taxon>Streptophyta</taxon>
        <taxon>Embryophyta</taxon>
        <taxon>Tracheophyta</taxon>
        <taxon>Spermatophyta</taxon>
        <taxon>Magnoliopsida</taxon>
        <taxon>eudicotyledons</taxon>
        <taxon>Gunneridae</taxon>
        <taxon>Pentapetalae</taxon>
        <taxon>rosids</taxon>
        <taxon>fabids</taxon>
        <taxon>Malpighiales</taxon>
        <taxon>Salicaceae</taxon>
        <taxon>Saliceae</taxon>
        <taxon>Populus</taxon>
    </lineage>
</organism>
<dbReference type="GO" id="GO:0009451">
    <property type="term" value="P:RNA modification"/>
    <property type="evidence" value="ECO:0007669"/>
    <property type="project" value="InterPro"/>
</dbReference>
<reference evidence="3 4" key="1">
    <citation type="journal article" date="2006" name="Science">
        <title>The genome of black cottonwood, Populus trichocarpa (Torr. &amp; Gray).</title>
        <authorList>
            <person name="Tuskan G.A."/>
            <person name="Difazio S."/>
            <person name="Jansson S."/>
            <person name="Bohlmann J."/>
            <person name="Grigoriev I."/>
            <person name="Hellsten U."/>
            <person name="Putnam N."/>
            <person name="Ralph S."/>
            <person name="Rombauts S."/>
            <person name="Salamov A."/>
            <person name="Schein J."/>
            <person name="Sterck L."/>
            <person name="Aerts A."/>
            <person name="Bhalerao R.R."/>
            <person name="Bhalerao R.P."/>
            <person name="Blaudez D."/>
            <person name="Boerjan W."/>
            <person name="Brun A."/>
            <person name="Brunner A."/>
            <person name="Busov V."/>
            <person name="Campbell M."/>
            <person name="Carlson J."/>
            <person name="Chalot M."/>
            <person name="Chapman J."/>
            <person name="Chen G.L."/>
            <person name="Cooper D."/>
            <person name="Coutinho P.M."/>
            <person name="Couturier J."/>
            <person name="Covert S."/>
            <person name="Cronk Q."/>
            <person name="Cunningham R."/>
            <person name="Davis J."/>
            <person name="Degroeve S."/>
            <person name="Dejardin A."/>
            <person name="Depamphilis C."/>
            <person name="Detter J."/>
            <person name="Dirks B."/>
            <person name="Dubchak I."/>
            <person name="Duplessis S."/>
            <person name="Ehlting J."/>
            <person name="Ellis B."/>
            <person name="Gendler K."/>
            <person name="Goodstein D."/>
            <person name="Gribskov M."/>
            <person name="Grimwood J."/>
            <person name="Groover A."/>
            <person name="Gunter L."/>
            <person name="Hamberger B."/>
            <person name="Heinze B."/>
            <person name="Helariutta Y."/>
            <person name="Henrissat B."/>
            <person name="Holligan D."/>
            <person name="Holt R."/>
            <person name="Huang W."/>
            <person name="Islam-Faridi N."/>
            <person name="Jones S."/>
            <person name="Jones-Rhoades M."/>
            <person name="Jorgensen R."/>
            <person name="Joshi C."/>
            <person name="Kangasjarvi J."/>
            <person name="Karlsson J."/>
            <person name="Kelleher C."/>
            <person name="Kirkpatrick R."/>
            <person name="Kirst M."/>
            <person name="Kohler A."/>
            <person name="Kalluri U."/>
            <person name="Larimer F."/>
            <person name="Leebens-Mack J."/>
            <person name="Leple J.C."/>
            <person name="Locascio P."/>
            <person name="Lou Y."/>
            <person name="Lucas S."/>
            <person name="Martin F."/>
            <person name="Montanini B."/>
            <person name="Napoli C."/>
            <person name="Nelson D.R."/>
            <person name="Nelson C."/>
            <person name="Nieminen K."/>
            <person name="Nilsson O."/>
            <person name="Pereda V."/>
            <person name="Peter G."/>
            <person name="Philippe R."/>
            <person name="Pilate G."/>
            <person name="Poliakov A."/>
            <person name="Razumovskaya J."/>
            <person name="Richardson P."/>
            <person name="Rinaldi C."/>
            <person name="Ritland K."/>
            <person name="Rouze P."/>
            <person name="Ryaboy D."/>
            <person name="Schmutz J."/>
            <person name="Schrader J."/>
            <person name="Segerman B."/>
            <person name="Shin H."/>
            <person name="Siddiqui A."/>
            <person name="Sterky F."/>
            <person name="Terry A."/>
            <person name="Tsai C.J."/>
            <person name="Uberbacher E."/>
            <person name="Unneberg P."/>
            <person name="Vahala J."/>
            <person name="Wall K."/>
            <person name="Wessler S."/>
            <person name="Yang G."/>
            <person name="Yin T."/>
            <person name="Douglas C."/>
            <person name="Marra M."/>
            <person name="Sandberg G."/>
            <person name="Van de Peer Y."/>
            <person name="Rokhsar D."/>
        </authorList>
    </citation>
    <scope>NUCLEOTIDE SEQUENCE [LARGE SCALE GENOMIC DNA]</scope>
    <source>
        <strain evidence="4">cv. Nisqually</strain>
    </source>
</reference>
<dbReference type="NCBIfam" id="TIGR00756">
    <property type="entry name" value="PPR"/>
    <property type="match status" value="4"/>
</dbReference>
<dbReference type="OMA" id="QHCGQYV"/>
<dbReference type="FunFam" id="1.25.40.10:FF:000887">
    <property type="entry name" value="Pentatricopeptide repeat-containing protein"/>
    <property type="match status" value="1"/>
</dbReference>
<accession>B9NA20</accession>
<evidence type="ECO:0008006" key="5">
    <source>
        <dbReference type="Google" id="ProtNLM"/>
    </source>
</evidence>
<evidence type="ECO:0000256" key="1">
    <source>
        <dbReference type="ARBA" id="ARBA00022737"/>
    </source>
</evidence>
<gene>
    <name evidence="3" type="ORF">POPTR_018G003300</name>
</gene>
<keyword evidence="1" id="KW-0677">Repeat</keyword>
<dbReference type="PANTHER" id="PTHR47926:SF348">
    <property type="entry name" value="PENTATRICOPEPTIDE REPEAT-CONTAINING PROTEIN"/>
    <property type="match status" value="1"/>
</dbReference>
<dbReference type="Pfam" id="PF01535">
    <property type="entry name" value="PPR"/>
    <property type="match status" value="2"/>
</dbReference>
<dbReference type="PROSITE" id="PS51375">
    <property type="entry name" value="PPR"/>
    <property type="match status" value="2"/>
</dbReference>
<evidence type="ECO:0000313" key="4">
    <source>
        <dbReference type="Proteomes" id="UP000006729"/>
    </source>
</evidence>
<dbReference type="InParanoid" id="B9NA20"/>
<protein>
    <recommendedName>
        <fullName evidence="5">Pentacotripeptide-repeat region of PRORP domain-containing protein</fullName>
    </recommendedName>
</protein>
<dbReference type="OrthoDB" id="833608at2759"/>
<feature type="repeat" description="PPR" evidence="2">
    <location>
        <begin position="183"/>
        <end position="217"/>
    </location>
</feature>
<name>B9NA20_POPTR</name>
<evidence type="ECO:0000313" key="3">
    <source>
        <dbReference type="EMBL" id="PNS91924.1"/>
    </source>
</evidence>
<dbReference type="InterPro" id="IPR046960">
    <property type="entry name" value="PPR_At4g14850-like_plant"/>
</dbReference>
<dbReference type="FunCoup" id="B9NA20">
    <property type="interactions" value="693"/>
</dbReference>
<dbReference type="eggNOG" id="KOG4197">
    <property type="taxonomic scope" value="Eukaryota"/>
</dbReference>
<dbReference type="Pfam" id="PF13041">
    <property type="entry name" value="PPR_2"/>
    <property type="match status" value="2"/>
</dbReference>
<feature type="repeat" description="PPR" evidence="2">
    <location>
        <begin position="293"/>
        <end position="327"/>
    </location>
</feature>
<dbReference type="FunFam" id="1.25.40.10:FF:000144">
    <property type="entry name" value="Pentatricopeptide repeat-containing protein, mitochondrial"/>
    <property type="match status" value="1"/>
</dbReference>
<dbReference type="FunFam" id="1.25.40.10:FF:001840">
    <property type="entry name" value="Uncharacterized protein"/>
    <property type="match status" value="1"/>
</dbReference>
<dbReference type="GO" id="GO:0003723">
    <property type="term" value="F:RNA binding"/>
    <property type="evidence" value="ECO:0007669"/>
    <property type="project" value="InterPro"/>
</dbReference>
<dbReference type="EMBL" id="CM009307">
    <property type="protein sequence ID" value="PNS91924.1"/>
    <property type="molecule type" value="Genomic_DNA"/>
</dbReference>
<dbReference type="Gene3D" id="1.25.40.10">
    <property type="entry name" value="Tetratricopeptide repeat domain"/>
    <property type="match status" value="3"/>
</dbReference>
<dbReference type="Gramene" id="Potri.018G003300.1.v4.1">
    <property type="protein sequence ID" value="Potri.018G003300.1.v4.1"/>
    <property type="gene ID" value="Potri.018G003300.v4.1"/>
</dbReference>
<evidence type="ECO:0000256" key="2">
    <source>
        <dbReference type="PROSITE-ProRule" id="PRU00708"/>
    </source>
</evidence>
<dbReference type="AlphaFoldDB" id="B9NA20"/>
<proteinExistence type="predicted"/>
<dbReference type="InterPro" id="IPR011990">
    <property type="entry name" value="TPR-like_helical_dom_sf"/>
</dbReference>
<sequence length="474" mass="52570">MPPHPPELLLQLLQHFIKHQNQVKQIHSLLTTKGLLFYNPNTSPNDNSKWKTTLLFNTLNRAYLNFGQHQQTLHLFALMLAHQTPPNSHTFPSVIKAATHSCLFIGTSLHTQAINRGVLYDPFIQTSLLGMYSQFGYLLNACKVFDEISHPCIVEYNATLDAYAKNGDMGSACCLFKSMPKRDVVSWTSVINGFAKNGLFGEAIRLFREMMLHDDVKCCFVKPNEATYVSVLSSCANLDERGVLCIGKQIHGYIVRNEVFVTVFIGTTLIDFYGKVGCLSNAIRVYNQMMVKKVCTWNAIISSLANNGREEQALDMFKKMKGEGLCPNEVTFIAVLTACARAKLVEIGLELFQSMAGEFGLVPIMEHYGCVVDLLGMAGLLREASEFIRRMPFEPDASALGALLGACKIHGAIDLGNEVGSRLLELQPQHCGQYVALSSIHVGVNRWGVAADIRKTMVEARIRIVPACSLIDCK</sequence>
<dbReference type="InterPro" id="IPR002885">
    <property type="entry name" value="PPR_rpt"/>
</dbReference>
<keyword evidence="4" id="KW-1185">Reference proteome</keyword>
<dbReference type="SMR" id="B9NA20"/>
<dbReference type="HOGENOM" id="CLU_002706_0_6_1"/>
<dbReference type="KEGG" id="pop:18107559"/>
<dbReference type="Proteomes" id="UP000006729">
    <property type="component" value="Chromosome 18"/>
</dbReference>
<dbReference type="PANTHER" id="PTHR47926">
    <property type="entry name" value="PENTATRICOPEPTIDE REPEAT-CONTAINING PROTEIN"/>
    <property type="match status" value="1"/>
</dbReference>